<evidence type="ECO:0000259" key="1">
    <source>
        <dbReference type="Pfam" id="PF01863"/>
    </source>
</evidence>
<dbReference type="PANTHER" id="PTHR30399">
    <property type="entry name" value="UNCHARACTERIZED PROTEIN YGJP"/>
    <property type="match status" value="1"/>
</dbReference>
<evidence type="ECO:0000313" key="3">
    <source>
        <dbReference type="Proteomes" id="UP000177925"/>
    </source>
</evidence>
<dbReference type="PANTHER" id="PTHR30399:SF1">
    <property type="entry name" value="UTP PYROPHOSPHATASE"/>
    <property type="match status" value="1"/>
</dbReference>
<dbReference type="Gene3D" id="3.30.2010.10">
    <property type="entry name" value="Metalloproteases ('zincins'), catalytic domain"/>
    <property type="match status" value="1"/>
</dbReference>
<comment type="caution">
    <text evidence="2">The sequence shown here is derived from an EMBL/GenBank/DDBJ whole genome shotgun (WGS) entry which is preliminary data.</text>
</comment>
<dbReference type="EMBL" id="MFSS01000011">
    <property type="protein sequence ID" value="OGI44821.1"/>
    <property type="molecule type" value="Genomic_DNA"/>
</dbReference>
<dbReference type="InterPro" id="IPR002725">
    <property type="entry name" value="YgjP-like_metallopeptidase"/>
</dbReference>
<proteinExistence type="predicted"/>
<dbReference type="InterPro" id="IPR053136">
    <property type="entry name" value="UTP_pyrophosphatase-like"/>
</dbReference>
<dbReference type="Pfam" id="PF01863">
    <property type="entry name" value="YgjP-like"/>
    <property type="match status" value="1"/>
</dbReference>
<sequence length="241" mass="27851">MSEWLFKYHLRISPRSRSIRFRVTPTHGLEVVIPEGYDPGLVPALLQRRRRWIRAALKRVESLRAFYGPATDWRLPGQIEFPAIGLAWAVTAKPGDHAARTAVRDRGAGQLLISGAIADERACRVALGRWLLRQGHQHLVPGLARTSRELGIPYKRALIRRQKTRWGSCSRDGTISLNAKLLFLSPETVNYVMIHELCHRVELNHSPRFWRLVERHCPDYRRIDAQRRELWKAVPRWADAP</sequence>
<name>A0A1F6TI88_9PROT</name>
<dbReference type="AlphaFoldDB" id="A0A1F6TI88"/>
<accession>A0A1F6TI88</accession>
<gene>
    <name evidence="2" type="ORF">A2150_05925</name>
</gene>
<dbReference type="CDD" id="cd07344">
    <property type="entry name" value="M48_yhfN_like"/>
    <property type="match status" value="1"/>
</dbReference>
<protein>
    <recommendedName>
        <fullName evidence="1">YgjP-like metallopeptidase domain-containing protein</fullName>
    </recommendedName>
</protein>
<reference evidence="2 3" key="1">
    <citation type="journal article" date="2016" name="Nat. Commun.">
        <title>Thousands of microbial genomes shed light on interconnected biogeochemical processes in an aquifer system.</title>
        <authorList>
            <person name="Anantharaman K."/>
            <person name="Brown C.T."/>
            <person name="Hug L.A."/>
            <person name="Sharon I."/>
            <person name="Castelle C.J."/>
            <person name="Probst A.J."/>
            <person name="Thomas B.C."/>
            <person name="Singh A."/>
            <person name="Wilkins M.J."/>
            <person name="Karaoz U."/>
            <person name="Brodie E.L."/>
            <person name="Williams K.H."/>
            <person name="Hubbard S.S."/>
            <person name="Banfield J.F."/>
        </authorList>
    </citation>
    <scope>NUCLEOTIDE SEQUENCE [LARGE SCALE GENOMIC DNA]</scope>
</reference>
<feature type="domain" description="YgjP-like metallopeptidase" evidence="1">
    <location>
        <begin position="17"/>
        <end position="225"/>
    </location>
</feature>
<organism evidence="2 3">
    <name type="scientific">Candidatus Muproteobacteria bacterium RBG_16_64_11</name>
    <dbReference type="NCBI Taxonomy" id="1817758"/>
    <lineage>
        <taxon>Bacteria</taxon>
        <taxon>Pseudomonadati</taxon>
        <taxon>Pseudomonadota</taxon>
        <taxon>Candidatus Muproteobacteria</taxon>
    </lineage>
</organism>
<evidence type="ECO:0000313" key="2">
    <source>
        <dbReference type="EMBL" id="OGI44821.1"/>
    </source>
</evidence>
<dbReference type="Proteomes" id="UP000177925">
    <property type="component" value="Unassembled WGS sequence"/>
</dbReference>